<protein>
    <recommendedName>
        <fullName evidence="14">Bifunctional adenosylcobalamin biosynthesis protein</fullName>
        <ecNumber evidence="14">2.7.1.156</ecNumber>
        <ecNumber evidence="14">2.7.7.62</ecNumber>
    </recommendedName>
</protein>
<gene>
    <name evidence="17" type="ORF">BET10_06730</name>
</gene>
<comment type="catalytic activity">
    <reaction evidence="2 14">
        <text>adenosylcob(III)inamide phosphate + GTP + H(+) = adenosylcob(III)inamide-GDP + diphosphate</text>
        <dbReference type="Rhea" id="RHEA:22712"/>
        <dbReference type="ChEBI" id="CHEBI:15378"/>
        <dbReference type="ChEBI" id="CHEBI:33019"/>
        <dbReference type="ChEBI" id="CHEBI:37565"/>
        <dbReference type="ChEBI" id="CHEBI:58502"/>
        <dbReference type="ChEBI" id="CHEBI:60487"/>
        <dbReference type="EC" id="2.7.7.62"/>
    </reaction>
</comment>
<keyword evidence="8 14" id="KW-0169">Cobalamin biosynthesis</keyword>
<dbReference type="SUPFAM" id="SSF52540">
    <property type="entry name" value="P-loop containing nucleoside triphosphate hydrolases"/>
    <property type="match status" value="1"/>
</dbReference>
<comment type="function">
    <text evidence="4 14">Catalyzes ATP-dependent phosphorylation of adenosylcobinamide and addition of GMP to adenosylcobinamide phosphate.</text>
</comment>
<evidence type="ECO:0000256" key="9">
    <source>
        <dbReference type="ARBA" id="ARBA00022679"/>
    </source>
</evidence>
<evidence type="ECO:0000256" key="10">
    <source>
        <dbReference type="ARBA" id="ARBA00022741"/>
    </source>
</evidence>
<dbReference type="PANTHER" id="PTHR34848">
    <property type="match status" value="1"/>
</dbReference>
<comment type="pathway">
    <text evidence="5 14">Cofactor biosynthesis; adenosylcobalamin biosynthesis; adenosylcobalamin from cob(II)yrinate a,c-diamide: step 6/7.</text>
</comment>
<comment type="caution">
    <text evidence="17">The sequence shown here is derived from an EMBL/GenBank/DDBJ whole genome shotgun (WGS) entry which is preliminary data.</text>
</comment>
<evidence type="ECO:0000256" key="6">
    <source>
        <dbReference type="ARBA" id="ARBA00005159"/>
    </source>
</evidence>
<dbReference type="Gene3D" id="3.40.50.300">
    <property type="entry name" value="P-loop containing nucleotide triphosphate hydrolases"/>
    <property type="match status" value="1"/>
</dbReference>
<dbReference type="InterPro" id="IPR027417">
    <property type="entry name" value="P-loop_NTPase"/>
</dbReference>
<feature type="active site" description="GMP-histidine intermediate" evidence="15">
    <location>
        <position position="56"/>
    </location>
</feature>
<keyword evidence="17" id="KW-0548">Nucleotidyltransferase</keyword>
<comment type="catalytic activity">
    <reaction evidence="3">
        <text>adenosylcob(III)inamide + GTP = adenosylcob(III)inamide phosphate + GDP + H(+)</text>
        <dbReference type="Rhea" id="RHEA:15765"/>
        <dbReference type="ChEBI" id="CHEBI:2480"/>
        <dbReference type="ChEBI" id="CHEBI:15378"/>
        <dbReference type="ChEBI" id="CHEBI:37565"/>
        <dbReference type="ChEBI" id="CHEBI:58189"/>
        <dbReference type="ChEBI" id="CHEBI:58502"/>
        <dbReference type="EC" id="2.7.1.156"/>
    </reaction>
</comment>
<comment type="catalytic activity">
    <reaction evidence="1 14">
        <text>adenosylcob(III)inamide + ATP = adenosylcob(III)inamide phosphate + ADP + H(+)</text>
        <dbReference type="Rhea" id="RHEA:15769"/>
        <dbReference type="ChEBI" id="CHEBI:2480"/>
        <dbReference type="ChEBI" id="CHEBI:15378"/>
        <dbReference type="ChEBI" id="CHEBI:30616"/>
        <dbReference type="ChEBI" id="CHEBI:58502"/>
        <dbReference type="ChEBI" id="CHEBI:456216"/>
        <dbReference type="EC" id="2.7.1.156"/>
    </reaction>
</comment>
<dbReference type="GO" id="GO:0009236">
    <property type="term" value="P:cobalamin biosynthetic process"/>
    <property type="evidence" value="ECO:0007669"/>
    <property type="project" value="UniProtKB-UniRule"/>
</dbReference>
<evidence type="ECO:0000256" key="7">
    <source>
        <dbReference type="ARBA" id="ARBA00007490"/>
    </source>
</evidence>
<feature type="binding site" evidence="16">
    <location>
        <begin position="40"/>
        <end position="42"/>
    </location>
    <ligand>
        <name>GTP</name>
        <dbReference type="ChEBI" id="CHEBI:37565"/>
    </ligand>
</feature>
<dbReference type="EC" id="2.7.7.62" evidence="14"/>
<evidence type="ECO:0000256" key="14">
    <source>
        <dbReference type="PIRNR" id="PIRNR006135"/>
    </source>
</evidence>
<sequence length="176" mass="19548">MSKEVQLILGGARSGKSALAEHKANTLLTNGKVEQIVYLATAQAKDDEMLSRIAHHQARRDKQWQLIEEPWLVPEQLMAQPSRCCVLVDCLTLWLTYGLCEKGLAEYLAKKQQLLAALQGTLADVIMVSNEVGHGIVPMGELNREFVDQSGWLHQDIANIATHVEFVMAGCSLRLK</sequence>
<dbReference type="NCBIfam" id="NF004469">
    <property type="entry name" value="PRK05800.1"/>
    <property type="match status" value="1"/>
</dbReference>
<dbReference type="AlphaFoldDB" id="A0A1S1MXU5"/>
<dbReference type="Proteomes" id="UP000179786">
    <property type="component" value="Unassembled WGS sequence"/>
</dbReference>
<evidence type="ECO:0000256" key="16">
    <source>
        <dbReference type="PIRSR" id="PIRSR006135-2"/>
    </source>
</evidence>
<evidence type="ECO:0000256" key="13">
    <source>
        <dbReference type="ARBA" id="ARBA00023134"/>
    </source>
</evidence>
<organism evidence="17 18">
    <name type="scientific">Pseudoalteromonas amylolytica</name>
    <dbReference type="NCBI Taxonomy" id="1859457"/>
    <lineage>
        <taxon>Bacteria</taxon>
        <taxon>Pseudomonadati</taxon>
        <taxon>Pseudomonadota</taxon>
        <taxon>Gammaproteobacteria</taxon>
        <taxon>Alteromonadales</taxon>
        <taxon>Pseudoalteromonadaceae</taxon>
        <taxon>Pseudoalteromonas</taxon>
    </lineage>
</organism>
<evidence type="ECO:0000256" key="5">
    <source>
        <dbReference type="ARBA" id="ARBA00004692"/>
    </source>
</evidence>
<dbReference type="GO" id="GO:0043752">
    <property type="term" value="F:adenosylcobinamide kinase activity"/>
    <property type="evidence" value="ECO:0007669"/>
    <property type="project" value="UniProtKB-EC"/>
</dbReference>
<dbReference type="InterPro" id="IPR003203">
    <property type="entry name" value="CobU/CobP"/>
</dbReference>
<reference evidence="17 18" key="1">
    <citation type="submission" date="2016-09" db="EMBL/GenBank/DDBJ databases">
        <title>Pseudoalteromonas amylolytica sp. nov., isolated from the surface seawater.</title>
        <authorList>
            <person name="Wu Y.-H."/>
            <person name="Cheng H."/>
            <person name="Jin X.-B."/>
            <person name="Wang C.-S."/>
            <person name="Xu X.-W."/>
        </authorList>
    </citation>
    <scope>NUCLEOTIDE SEQUENCE [LARGE SCALE GENOMIC DNA]</scope>
    <source>
        <strain evidence="17 18">JW1</strain>
    </source>
</reference>
<feature type="binding site" evidence="16">
    <location>
        <begin position="10"/>
        <end position="17"/>
    </location>
    <ligand>
        <name>GTP</name>
        <dbReference type="ChEBI" id="CHEBI:37565"/>
    </ligand>
</feature>
<comment type="similarity">
    <text evidence="7 14">Belongs to the CobU/CobP family.</text>
</comment>
<dbReference type="PANTHER" id="PTHR34848:SF1">
    <property type="entry name" value="BIFUNCTIONAL ADENOSYLCOBALAMIN BIOSYNTHESIS PROTEIN COBU"/>
    <property type="match status" value="1"/>
</dbReference>
<keyword evidence="12 14" id="KW-0067">ATP-binding</keyword>
<dbReference type="RefSeq" id="WP_070984053.1">
    <property type="nucleotide sequence ID" value="NZ_MKJU01000022.1"/>
</dbReference>
<dbReference type="OrthoDB" id="9788370at2"/>
<feature type="binding site" evidence="16">
    <location>
        <position position="68"/>
    </location>
    <ligand>
        <name>GTP</name>
        <dbReference type="ChEBI" id="CHEBI:37565"/>
    </ligand>
</feature>
<evidence type="ECO:0000313" key="18">
    <source>
        <dbReference type="Proteomes" id="UP000179786"/>
    </source>
</evidence>
<evidence type="ECO:0000313" key="17">
    <source>
        <dbReference type="EMBL" id="OHU92026.1"/>
    </source>
</evidence>
<proteinExistence type="inferred from homology"/>
<name>A0A1S1MXU5_9GAMM</name>
<feature type="binding site" evidence="16">
    <location>
        <position position="89"/>
    </location>
    <ligand>
        <name>GTP</name>
        <dbReference type="ChEBI" id="CHEBI:37565"/>
    </ligand>
</feature>
<accession>A0A1S1MXU5</accession>
<dbReference type="CDD" id="cd00544">
    <property type="entry name" value="CobU"/>
    <property type="match status" value="1"/>
</dbReference>
<dbReference type="GO" id="GO:0005524">
    <property type="term" value="F:ATP binding"/>
    <property type="evidence" value="ECO:0007669"/>
    <property type="project" value="UniProtKB-UniRule"/>
</dbReference>
<evidence type="ECO:0000256" key="2">
    <source>
        <dbReference type="ARBA" id="ARBA00000711"/>
    </source>
</evidence>
<comment type="pathway">
    <text evidence="6 14">Cofactor biosynthesis; adenosylcobalamin biosynthesis; adenosylcobalamin from cob(II)yrinate a,c-diamide: step 5/7.</text>
</comment>
<evidence type="ECO:0000256" key="11">
    <source>
        <dbReference type="ARBA" id="ARBA00022777"/>
    </source>
</evidence>
<evidence type="ECO:0000256" key="3">
    <source>
        <dbReference type="ARBA" id="ARBA00001522"/>
    </source>
</evidence>
<dbReference type="GO" id="GO:0008820">
    <property type="term" value="F:cobinamide phosphate guanylyltransferase activity"/>
    <property type="evidence" value="ECO:0007669"/>
    <property type="project" value="UniProtKB-UniRule"/>
</dbReference>
<evidence type="ECO:0000256" key="15">
    <source>
        <dbReference type="PIRSR" id="PIRSR006135-1"/>
    </source>
</evidence>
<evidence type="ECO:0000256" key="12">
    <source>
        <dbReference type="ARBA" id="ARBA00022840"/>
    </source>
</evidence>
<keyword evidence="13 14" id="KW-0342">GTP-binding</keyword>
<evidence type="ECO:0000256" key="1">
    <source>
        <dbReference type="ARBA" id="ARBA00000312"/>
    </source>
</evidence>
<dbReference type="EMBL" id="MKJU01000022">
    <property type="protein sequence ID" value="OHU92026.1"/>
    <property type="molecule type" value="Genomic_DNA"/>
</dbReference>
<dbReference type="UniPathway" id="UPA00148">
    <property type="reaction ID" value="UER00236"/>
</dbReference>
<dbReference type="PIRSF" id="PIRSF006135">
    <property type="entry name" value="CobU"/>
    <property type="match status" value="1"/>
</dbReference>
<evidence type="ECO:0000256" key="8">
    <source>
        <dbReference type="ARBA" id="ARBA00022573"/>
    </source>
</evidence>
<keyword evidence="18" id="KW-1185">Reference proteome</keyword>
<keyword evidence="11 14" id="KW-0418">Kinase</keyword>
<keyword evidence="9 14" id="KW-0808">Transferase</keyword>
<dbReference type="EC" id="2.7.1.156" evidence="14"/>
<evidence type="ECO:0000256" key="4">
    <source>
        <dbReference type="ARBA" id="ARBA00003889"/>
    </source>
</evidence>
<dbReference type="Pfam" id="PF02283">
    <property type="entry name" value="CobU"/>
    <property type="match status" value="1"/>
</dbReference>
<keyword evidence="10 14" id="KW-0547">Nucleotide-binding</keyword>
<dbReference type="STRING" id="1859457.BET10_06730"/>
<dbReference type="GO" id="GO:0005525">
    <property type="term" value="F:GTP binding"/>
    <property type="evidence" value="ECO:0007669"/>
    <property type="project" value="UniProtKB-UniRule"/>
</dbReference>